<dbReference type="SUPFAM" id="SSF53706">
    <property type="entry name" value="Formate dehydrogenase/DMSO reductase, domains 1-3"/>
    <property type="match status" value="1"/>
</dbReference>
<protein>
    <submittedName>
        <fullName evidence="2">Molybdopterin oxidoreductase family protein</fullName>
    </submittedName>
</protein>
<dbReference type="AlphaFoldDB" id="X8DX60"/>
<dbReference type="InterPro" id="IPR006656">
    <property type="entry name" value="Mopterin_OxRdtase"/>
</dbReference>
<proteinExistence type="predicted"/>
<comment type="caution">
    <text evidence="2">The sequence shown here is derived from an EMBL/GenBank/DDBJ whole genome shotgun (WGS) entry which is preliminary data.</text>
</comment>
<accession>X8DX60</accession>
<organism evidence="2">
    <name type="scientific">Mycobacterium xenopi 4042</name>
    <dbReference type="NCBI Taxonomy" id="1299334"/>
    <lineage>
        <taxon>Bacteria</taxon>
        <taxon>Bacillati</taxon>
        <taxon>Actinomycetota</taxon>
        <taxon>Actinomycetes</taxon>
        <taxon>Mycobacteriales</taxon>
        <taxon>Mycobacteriaceae</taxon>
        <taxon>Mycobacterium</taxon>
    </lineage>
</organism>
<evidence type="ECO:0000259" key="1">
    <source>
        <dbReference type="Pfam" id="PF00384"/>
    </source>
</evidence>
<reference evidence="2" key="1">
    <citation type="submission" date="2014-01" db="EMBL/GenBank/DDBJ databases">
        <authorList>
            <person name="Brown-Elliot B."/>
            <person name="Wallace R."/>
            <person name="Lenaerts A."/>
            <person name="Ordway D."/>
            <person name="DeGroote M.A."/>
            <person name="Parker T."/>
            <person name="Sizemore C."/>
            <person name="Tallon L.J."/>
            <person name="Sadzewicz L.K."/>
            <person name="Sengamalay N."/>
            <person name="Fraser C.M."/>
            <person name="Hine E."/>
            <person name="Shefchek K.A."/>
            <person name="Das S.P."/>
            <person name="Tettelin H."/>
        </authorList>
    </citation>
    <scope>NUCLEOTIDE SEQUENCE [LARGE SCALE GENOMIC DNA]</scope>
    <source>
        <strain evidence="2">4042</strain>
    </source>
</reference>
<dbReference type="Pfam" id="PF00384">
    <property type="entry name" value="Molybdopterin"/>
    <property type="match status" value="1"/>
</dbReference>
<dbReference type="Gene3D" id="3.40.50.12440">
    <property type="match status" value="1"/>
</dbReference>
<feature type="domain" description="Molybdopterin oxidoreductase" evidence="1">
    <location>
        <begin position="2"/>
        <end position="162"/>
    </location>
</feature>
<dbReference type="InterPro" id="IPR050123">
    <property type="entry name" value="Prok_molybdopt-oxidoreductase"/>
</dbReference>
<dbReference type="PATRIC" id="fig|1299334.3.peg.887"/>
<evidence type="ECO:0000313" key="2">
    <source>
        <dbReference type="EMBL" id="EUA73217.1"/>
    </source>
</evidence>
<sequence>MSWAEATEMIAAAHVHTIKTYGPDRVAGFSPIPAMSMVSHAAGSRFVELIGGVMTSFYDWYADLPVASPQVFGDQTDVPESGDWWDAAYLIMWGSNVPITRTPDAHWMAEARYRGAKVVTVSPDYADNTKFADEWMPCAAGTDAALAMAMGHVILSECYVQQQVPFFTDYARRYTDLPFLIKLEERGDALVPGKNLSAADIGQTVENAAFKPVVLDEATNSIVVPTAQSDFATARTALESGIWTSVT</sequence>
<name>X8DX60_MYCXE</name>
<dbReference type="EMBL" id="JAOB01000011">
    <property type="protein sequence ID" value="EUA73217.1"/>
    <property type="molecule type" value="Genomic_DNA"/>
</dbReference>
<dbReference type="PANTHER" id="PTHR43105">
    <property type="entry name" value="RESPIRATORY NITRATE REDUCTASE"/>
    <property type="match status" value="1"/>
</dbReference>
<dbReference type="PANTHER" id="PTHR43105:SF2">
    <property type="entry name" value="RESPIRATORY NITRATE REDUCTASE 2 ALPHA CHAIN"/>
    <property type="match status" value="1"/>
</dbReference>
<gene>
    <name evidence="2" type="ORF">I553_9373</name>
</gene>
<dbReference type="GO" id="GO:0016020">
    <property type="term" value="C:membrane"/>
    <property type="evidence" value="ECO:0007669"/>
    <property type="project" value="TreeGrafter"/>
</dbReference>
<dbReference type="GO" id="GO:0016491">
    <property type="term" value="F:oxidoreductase activity"/>
    <property type="evidence" value="ECO:0007669"/>
    <property type="project" value="InterPro"/>
</dbReference>